<evidence type="ECO:0000256" key="6">
    <source>
        <dbReference type="SAM" id="MobiDB-lite"/>
    </source>
</evidence>
<evidence type="ECO:0000313" key="10">
    <source>
        <dbReference type="Proteomes" id="UP001190700"/>
    </source>
</evidence>
<dbReference type="AlphaFoldDB" id="A0AAE0BXW0"/>
<dbReference type="InterPro" id="IPR000010">
    <property type="entry name" value="Cystatin_dom"/>
</dbReference>
<evidence type="ECO:0000256" key="2">
    <source>
        <dbReference type="ARBA" id="ARBA00009403"/>
    </source>
</evidence>
<name>A0AAE0BXW0_9CHLO</name>
<dbReference type="InterPro" id="IPR001713">
    <property type="entry name" value="Prot_inh_stefin"/>
</dbReference>
<evidence type="ECO:0000259" key="7">
    <source>
        <dbReference type="Pfam" id="PF00031"/>
    </source>
</evidence>
<keyword evidence="4" id="KW-0646">Protease inhibitor</keyword>
<dbReference type="PRINTS" id="PR00295">
    <property type="entry name" value="STEFINA"/>
</dbReference>
<dbReference type="Gene3D" id="3.10.450.10">
    <property type="match status" value="1"/>
</dbReference>
<organism evidence="8 10">
    <name type="scientific">Cymbomonas tetramitiformis</name>
    <dbReference type="NCBI Taxonomy" id="36881"/>
    <lineage>
        <taxon>Eukaryota</taxon>
        <taxon>Viridiplantae</taxon>
        <taxon>Chlorophyta</taxon>
        <taxon>Pyramimonadophyceae</taxon>
        <taxon>Pyramimonadales</taxon>
        <taxon>Pyramimonadaceae</taxon>
        <taxon>Cymbomonas</taxon>
    </lineage>
</organism>
<evidence type="ECO:0000256" key="3">
    <source>
        <dbReference type="ARBA" id="ARBA00022490"/>
    </source>
</evidence>
<sequence>MFKGKAFTLTSSTSTAAQPSQQVRFRLRPQAVRSLRKARNPTLFAMAGGLGVSSTPDAEQTEIAKHLKSAVETKLGTTFSKFDVEEVRTQVVAGTNYFFKVATGDDSAVHLRVFKGLPHTGGQPELVDAVVKTATDAIDYF</sequence>
<comment type="subcellular location">
    <subcellularLocation>
        <location evidence="1">Cytoplasm</location>
    </subcellularLocation>
</comment>
<keyword evidence="5" id="KW-0789">Thiol protease inhibitor</keyword>
<dbReference type="Pfam" id="PF00031">
    <property type="entry name" value="Cystatin"/>
    <property type="match status" value="1"/>
</dbReference>
<feature type="domain" description="Cystatin" evidence="7">
    <location>
        <begin position="52"/>
        <end position="126"/>
    </location>
</feature>
<dbReference type="GO" id="GO:0005829">
    <property type="term" value="C:cytosol"/>
    <property type="evidence" value="ECO:0007669"/>
    <property type="project" value="TreeGrafter"/>
</dbReference>
<proteinExistence type="inferred from homology"/>
<dbReference type="FunFam" id="3.10.450.10:FF:000001">
    <property type="entry name" value="Cystatin-A"/>
    <property type="match status" value="1"/>
</dbReference>
<keyword evidence="10" id="KW-1185">Reference proteome</keyword>
<dbReference type="PANTHER" id="PTHR11414:SF21">
    <property type="entry name" value="CYSTATIN 14A, TANDEM DUPLICATE 1-RELATED"/>
    <property type="match status" value="1"/>
</dbReference>
<feature type="region of interest" description="Disordered" evidence="6">
    <location>
        <begin position="1"/>
        <end position="21"/>
    </location>
</feature>
<dbReference type="EMBL" id="LGRX02032624">
    <property type="protein sequence ID" value="KAK3243830.1"/>
    <property type="molecule type" value="Genomic_DNA"/>
</dbReference>
<evidence type="ECO:0000313" key="9">
    <source>
        <dbReference type="EMBL" id="KAK3252006.1"/>
    </source>
</evidence>
<evidence type="ECO:0000256" key="1">
    <source>
        <dbReference type="ARBA" id="ARBA00004496"/>
    </source>
</evidence>
<dbReference type="GO" id="GO:0004869">
    <property type="term" value="F:cysteine-type endopeptidase inhibitor activity"/>
    <property type="evidence" value="ECO:0007669"/>
    <property type="project" value="UniProtKB-KW"/>
</dbReference>
<reference evidence="8" key="2">
    <citation type="submission" date="2023-06" db="EMBL/GenBank/DDBJ databases">
        <title>Long-read-based genome assembly of the green algal bacterivore Cymbomonas tetramitiformis.</title>
        <authorList>
            <person name="Gyaltshen Y."/>
            <person name="Rozenberg A."/>
            <person name="Paasch A."/>
            <person name="Burns J.A."/>
            <person name="Warring S."/>
            <person name="Larson R."/>
            <person name="Maurer-Alcala X."/>
            <person name="Dacks J."/>
            <person name="Kim E."/>
        </authorList>
    </citation>
    <scope>NUCLEOTIDE SEQUENCE</scope>
    <source>
        <strain evidence="8">PLY_AMNH</strain>
    </source>
</reference>
<dbReference type="InterPro" id="IPR046350">
    <property type="entry name" value="Cystatin_sf"/>
</dbReference>
<comment type="caution">
    <text evidence="8">The sequence shown here is derived from an EMBL/GenBank/DDBJ whole genome shotgun (WGS) entry which is preliminary data.</text>
</comment>
<dbReference type="PANTHER" id="PTHR11414">
    <property type="entry name" value="CYSTATIN FAMILY MEMBER"/>
    <property type="match status" value="1"/>
</dbReference>
<dbReference type="SUPFAM" id="SSF54403">
    <property type="entry name" value="Cystatin/monellin"/>
    <property type="match status" value="1"/>
</dbReference>
<gene>
    <name evidence="9" type="ORF">CYMTET_38683</name>
    <name evidence="8" type="ORF">CYMTET_46537</name>
</gene>
<reference evidence="8 10" key="1">
    <citation type="journal article" date="2015" name="Genome Biol. Evol.">
        <title>Comparative Genomics of a Bacterivorous Green Alga Reveals Evolutionary Causalities and Consequences of Phago-Mixotrophic Mode of Nutrition.</title>
        <authorList>
            <person name="Burns J.A."/>
            <person name="Paasch A."/>
            <person name="Narechania A."/>
            <person name="Kim E."/>
        </authorList>
    </citation>
    <scope>NUCLEOTIDE SEQUENCE [LARGE SCALE GENOMIC DNA]</scope>
    <source>
        <strain evidence="8">PLY_AMNH</strain>
    </source>
</reference>
<dbReference type="CDD" id="cd00042">
    <property type="entry name" value="CY"/>
    <property type="match status" value="1"/>
</dbReference>
<evidence type="ECO:0000313" key="8">
    <source>
        <dbReference type="EMBL" id="KAK3243830.1"/>
    </source>
</evidence>
<comment type="similarity">
    <text evidence="2">Belongs to the cystatin family.</text>
</comment>
<dbReference type="Proteomes" id="UP001190700">
    <property type="component" value="Unassembled WGS sequence"/>
</dbReference>
<accession>A0AAE0BXW0</accession>
<evidence type="ECO:0000256" key="4">
    <source>
        <dbReference type="ARBA" id="ARBA00022690"/>
    </source>
</evidence>
<dbReference type="EMBL" id="LGRX02025665">
    <property type="protein sequence ID" value="KAK3252006.1"/>
    <property type="molecule type" value="Genomic_DNA"/>
</dbReference>
<keyword evidence="3" id="KW-0963">Cytoplasm</keyword>
<evidence type="ECO:0000256" key="5">
    <source>
        <dbReference type="ARBA" id="ARBA00022704"/>
    </source>
</evidence>
<protein>
    <recommendedName>
        <fullName evidence="7">Cystatin domain-containing protein</fullName>
    </recommendedName>
</protein>